<accession>A0A517NV57</accession>
<dbReference type="AlphaFoldDB" id="A0A517NV57"/>
<evidence type="ECO:0000313" key="2">
    <source>
        <dbReference type="EMBL" id="QDT11006.1"/>
    </source>
</evidence>
<protein>
    <submittedName>
        <fullName evidence="2">Uncharacterized protein</fullName>
    </submittedName>
</protein>
<dbReference type="Proteomes" id="UP000319817">
    <property type="component" value="Chromosome"/>
</dbReference>
<reference evidence="2 3" key="1">
    <citation type="submission" date="2019-02" db="EMBL/GenBank/DDBJ databases">
        <title>Deep-cultivation of Planctomycetes and their phenomic and genomic characterization uncovers novel biology.</title>
        <authorList>
            <person name="Wiegand S."/>
            <person name="Jogler M."/>
            <person name="Boedeker C."/>
            <person name="Pinto D."/>
            <person name="Vollmers J."/>
            <person name="Rivas-Marin E."/>
            <person name="Kohn T."/>
            <person name="Peeters S.H."/>
            <person name="Heuer A."/>
            <person name="Rast P."/>
            <person name="Oberbeckmann S."/>
            <person name="Bunk B."/>
            <person name="Jeske O."/>
            <person name="Meyerdierks A."/>
            <person name="Storesund J.E."/>
            <person name="Kallscheuer N."/>
            <person name="Luecker S."/>
            <person name="Lage O.M."/>
            <person name="Pohl T."/>
            <person name="Merkel B.J."/>
            <person name="Hornburger P."/>
            <person name="Mueller R.-W."/>
            <person name="Bruemmer F."/>
            <person name="Labrenz M."/>
            <person name="Spormann A.M."/>
            <person name="Op den Camp H."/>
            <person name="Overmann J."/>
            <person name="Amann R."/>
            <person name="Jetten M.S.M."/>
            <person name="Mascher T."/>
            <person name="Medema M.H."/>
            <person name="Devos D.P."/>
            <person name="Kaster A.-K."/>
            <person name="Ovreas L."/>
            <person name="Rohde M."/>
            <person name="Galperin M.Y."/>
            <person name="Jogler C."/>
        </authorList>
    </citation>
    <scope>NUCLEOTIDE SEQUENCE [LARGE SCALE GENOMIC DNA]</scope>
    <source>
        <strain evidence="2 3">K23_9</strain>
    </source>
</reference>
<evidence type="ECO:0000313" key="1">
    <source>
        <dbReference type="EMBL" id="QDT08231.1"/>
    </source>
</evidence>
<organism evidence="2 3">
    <name type="scientific">Stieleria marina</name>
    <dbReference type="NCBI Taxonomy" id="1930275"/>
    <lineage>
        <taxon>Bacteria</taxon>
        <taxon>Pseudomonadati</taxon>
        <taxon>Planctomycetota</taxon>
        <taxon>Planctomycetia</taxon>
        <taxon>Pirellulales</taxon>
        <taxon>Pirellulaceae</taxon>
        <taxon>Stieleria</taxon>
    </lineage>
</organism>
<dbReference type="EMBL" id="CP036526">
    <property type="protein sequence ID" value="QDT11006.1"/>
    <property type="molecule type" value="Genomic_DNA"/>
</dbReference>
<dbReference type="EMBL" id="CP036526">
    <property type="protein sequence ID" value="QDT08231.1"/>
    <property type="molecule type" value="Genomic_DNA"/>
</dbReference>
<proteinExistence type="predicted"/>
<sequence>MPQAADSRLTRGISRWLRFSLGCAVDCLVVWFCANRERQDVWGHRCAVRQPVAPRSVSLLASRLRAAFRVAVSSSPSRFRHTSSPKRSRPVCVPARCRHFLRRVLDLPGILANVCFAYALYRVLAHAHSSSIERNILGPRLEIRPLRSVSPDWYCLGVMPR</sequence>
<name>A0A517NV57_9BACT</name>
<evidence type="ECO:0000313" key="3">
    <source>
        <dbReference type="Proteomes" id="UP000319817"/>
    </source>
</evidence>
<gene>
    <name evidence="1" type="ORF">K239x_01660</name>
    <name evidence="2" type="ORF">K239x_29990</name>
</gene>
<keyword evidence="3" id="KW-1185">Reference proteome</keyword>